<dbReference type="EMBL" id="PVWO01000668">
    <property type="protein sequence ID" value="PSB40768.1"/>
    <property type="molecule type" value="Genomic_DNA"/>
</dbReference>
<dbReference type="AlphaFoldDB" id="A0A2T1F781"/>
<dbReference type="OrthoDB" id="466434at2"/>
<organism evidence="1 2">
    <name type="scientific">Chamaesiphon polymorphus CCALA 037</name>
    <dbReference type="NCBI Taxonomy" id="2107692"/>
    <lineage>
        <taxon>Bacteria</taxon>
        <taxon>Bacillati</taxon>
        <taxon>Cyanobacteriota</taxon>
        <taxon>Cyanophyceae</taxon>
        <taxon>Gomontiellales</taxon>
        <taxon>Chamaesiphonaceae</taxon>
        <taxon>Chamaesiphon</taxon>
    </lineage>
</organism>
<gene>
    <name evidence="1" type="ORF">C7B77_28010</name>
</gene>
<sequence length="83" mass="8838">MAASTPLHGNELIDCAKANAKDGIEAAANLCGYSGDIETFERELHLAAQHMGIKLESFQDLVKTTEVPKPIGIEVAPDTSTEL</sequence>
<dbReference type="Proteomes" id="UP000238937">
    <property type="component" value="Unassembled WGS sequence"/>
</dbReference>
<accession>A0A2T1F781</accession>
<keyword evidence="2" id="KW-1185">Reference proteome</keyword>
<evidence type="ECO:0000313" key="1">
    <source>
        <dbReference type="EMBL" id="PSB40768.1"/>
    </source>
</evidence>
<reference evidence="1 2" key="1">
    <citation type="submission" date="2018-03" db="EMBL/GenBank/DDBJ databases">
        <title>The ancient ancestry and fast evolution of plastids.</title>
        <authorList>
            <person name="Moore K.R."/>
            <person name="Magnabosco C."/>
            <person name="Momper L."/>
            <person name="Gold D.A."/>
            <person name="Bosak T."/>
            <person name="Fournier G.P."/>
        </authorList>
    </citation>
    <scope>NUCLEOTIDE SEQUENCE [LARGE SCALE GENOMIC DNA]</scope>
    <source>
        <strain evidence="1 2">CCALA 037</strain>
    </source>
</reference>
<proteinExistence type="predicted"/>
<name>A0A2T1F781_9CYAN</name>
<protein>
    <submittedName>
        <fullName evidence="1">Uncharacterized protein</fullName>
    </submittedName>
</protein>
<comment type="caution">
    <text evidence="1">The sequence shown here is derived from an EMBL/GenBank/DDBJ whole genome shotgun (WGS) entry which is preliminary data.</text>
</comment>
<evidence type="ECO:0000313" key="2">
    <source>
        <dbReference type="Proteomes" id="UP000238937"/>
    </source>
</evidence>
<dbReference type="RefSeq" id="WP_106312807.1">
    <property type="nucleotide sequence ID" value="NZ_PVWO01000668.1"/>
</dbReference>